<feature type="region of interest" description="Disordered" evidence="6">
    <location>
        <begin position="1"/>
        <end position="41"/>
    </location>
</feature>
<keyword evidence="9" id="KW-1185">Reference proteome</keyword>
<dbReference type="STRING" id="1081103.A0A0B2WUG1"/>
<sequence length="302" mass="32557">MDDEHGDDDGQEVHGADPTSQGGGSDAEFTHSDTWRRGQPWASSSLPVEHLCHQSSVAFGEDLLRNSHDTVNENIFADWCWGTRPRAGKRRAQEGSSVPRGSDSGFGSPRGSPRGSLASTSSDEVDAGHELATLGFGMGLGFGFGSRNQAAWRGRHGVSSSTAWPVLRTRTRTGSVDPDVASTCRALSLQYLGAAMDMHDRKPLATMVGPRREKLTEQQKRRNHILHEKKRRALIKDGFNDLLDMVPDVKDRGLSKSAILFKTADWLGSLVCENEALRARARALDGSGRGSGSGSGTAGHQP</sequence>
<keyword evidence="3 8" id="KW-0238">DNA-binding</keyword>
<evidence type="ECO:0000313" key="9">
    <source>
        <dbReference type="Proteomes" id="UP000030816"/>
    </source>
</evidence>
<dbReference type="EMBL" id="AZHE01000012">
    <property type="protein sequence ID" value="KHN97127.1"/>
    <property type="molecule type" value="Genomic_DNA"/>
</dbReference>
<dbReference type="PANTHER" id="PTHR15741">
    <property type="entry name" value="BASIC HELIX-LOOP-HELIX ZIP TRANSCRIPTION FACTOR"/>
    <property type="match status" value="1"/>
</dbReference>
<evidence type="ECO:0000256" key="3">
    <source>
        <dbReference type="ARBA" id="ARBA00023125"/>
    </source>
</evidence>
<feature type="compositionally biased region" description="Acidic residues" evidence="6">
    <location>
        <begin position="1"/>
        <end position="10"/>
    </location>
</feature>
<dbReference type="Proteomes" id="UP000030816">
    <property type="component" value="Unassembled WGS sequence"/>
</dbReference>
<evidence type="ECO:0000256" key="6">
    <source>
        <dbReference type="SAM" id="MobiDB-lite"/>
    </source>
</evidence>
<proteinExistence type="predicted"/>
<dbReference type="GO" id="GO:0000981">
    <property type="term" value="F:DNA-binding transcription factor activity, RNA polymerase II-specific"/>
    <property type="evidence" value="ECO:0007669"/>
    <property type="project" value="TreeGrafter"/>
</dbReference>
<protein>
    <submittedName>
        <fullName evidence="8">Helix-loop-helix DNA-binding protein</fullName>
    </submittedName>
</protein>
<feature type="compositionally biased region" description="Low complexity" evidence="6">
    <location>
        <begin position="99"/>
        <end position="116"/>
    </location>
</feature>
<dbReference type="SMART" id="SM00353">
    <property type="entry name" value="HLH"/>
    <property type="match status" value="1"/>
</dbReference>
<evidence type="ECO:0000256" key="1">
    <source>
        <dbReference type="ARBA" id="ARBA00004123"/>
    </source>
</evidence>
<dbReference type="CDD" id="cd11404">
    <property type="entry name" value="bHLHzip_Mlx_like"/>
    <property type="match status" value="1"/>
</dbReference>
<dbReference type="InterPro" id="IPR052207">
    <property type="entry name" value="Max-like/E-box_TFs"/>
</dbReference>
<dbReference type="AlphaFoldDB" id="A0A0B2WUG1"/>
<comment type="subcellular location">
    <subcellularLocation>
        <location evidence="1">Nucleus</location>
    </subcellularLocation>
</comment>
<name>A0A0B2WUG1_METAS</name>
<evidence type="ECO:0000259" key="7">
    <source>
        <dbReference type="PROSITE" id="PS50888"/>
    </source>
</evidence>
<dbReference type="RefSeq" id="XP_040678193.1">
    <property type="nucleotide sequence ID" value="XM_040824034.1"/>
</dbReference>
<dbReference type="InterPro" id="IPR036638">
    <property type="entry name" value="HLH_DNA-bd_sf"/>
</dbReference>
<reference evidence="8 9" key="1">
    <citation type="journal article" date="2014" name="Proc. Natl. Acad. Sci. U.S.A.">
        <title>Trajectory and genomic determinants of fungal-pathogen speciation and host adaptation.</title>
        <authorList>
            <person name="Hu X."/>
            <person name="Xiao G."/>
            <person name="Zheng P."/>
            <person name="Shang Y."/>
            <person name="Su Y."/>
            <person name="Zhang X."/>
            <person name="Liu X."/>
            <person name="Zhan S."/>
            <person name="St Leger R.J."/>
            <person name="Wang C."/>
        </authorList>
    </citation>
    <scope>NUCLEOTIDE SEQUENCE [LARGE SCALE GENOMIC DNA]</scope>
    <source>
        <strain evidence="8 9">ARSEF 1941</strain>
    </source>
</reference>
<organism evidence="8 9">
    <name type="scientific">Metarhizium album (strain ARSEF 1941)</name>
    <dbReference type="NCBI Taxonomy" id="1081103"/>
    <lineage>
        <taxon>Eukaryota</taxon>
        <taxon>Fungi</taxon>
        <taxon>Dikarya</taxon>
        <taxon>Ascomycota</taxon>
        <taxon>Pezizomycotina</taxon>
        <taxon>Sordariomycetes</taxon>
        <taxon>Hypocreomycetidae</taxon>
        <taxon>Hypocreales</taxon>
        <taxon>Clavicipitaceae</taxon>
        <taxon>Metarhizium</taxon>
    </lineage>
</organism>
<accession>A0A0B2WUG1</accession>
<comment type="caution">
    <text evidence="8">The sequence shown here is derived from an EMBL/GenBank/DDBJ whole genome shotgun (WGS) entry which is preliminary data.</text>
</comment>
<dbReference type="InterPro" id="IPR011598">
    <property type="entry name" value="bHLH_dom"/>
</dbReference>
<evidence type="ECO:0000256" key="5">
    <source>
        <dbReference type="ARBA" id="ARBA00023242"/>
    </source>
</evidence>
<evidence type="ECO:0000313" key="8">
    <source>
        <dbReference type="EMBL" id="KHN97127.1"/>
    </source>
</evidence>
<dbReference type="HOGENOM" id="CLU_921610_0_0_1"/>
<gene>
    <name evidence="8" type="ORF">MAM_05236</name>
</gene>
<dbReference type="GO" id="GO:0046983">
    <property type="term" value="F:protein dimerization activity"/>
    <property type="evidence" value="ECO:0007669"/>
    <property type="project" value="InterPro"/>
</dbReference>
<dbReference type="OrthoDB" id="5778525at2759"/>
<dbReference type="PANTHER" id="PTHR15741:SF27">
    <property type="entry name" value="TRANSCRIPTION FACTOR AP-4"/>
    <property type="match status" value="1"/>
</dbReference>
<dbReference type="PROSITE" id="PS50888">
    <property type="entry name" value="BHLH"/>
    <property type="match status" value="1"/>
</dbReference>
<evidence type="ECO:0000256" key="2">
    <source>
        <dbReference type="ARBA" id="ARBA00023015"/>
    </source>
</evidence>
<feature type="region of interest" description="Disordered" evidence="6">
    <location>
        <begin position="86"/>
        <end position="124"/>
    </location>
</feature>
<dbReference type="GeneID" id="63739691"/>
<dbReference type="SUPFAM" id="SSF47459">
    <property type="entry name" value="HLH, helix-loop-helix DNA-binding domain"/>
    <property type="match status" value="1"/>
</dbReference>
<feature type="domain" description="BHLH" evidence="7">
    <location>
        <begin position="219"/>
        <end position="270"/>
    </location>
</feature>
<dbReference type="Pfam" id="PF00010">
    <property type="entry name" value="HLH"/>
    <property type="match status" value="1"/>
</dbReference>
<keyword evidence="5" id="KW-0539">Nucleus</keyword>
<keyword evidence="4" id="KW-0804">Transcription</keyword>
<evidence type="ECO:0000256" key="4">
    <source>
        <dbReference type="ARBA" id="ARBA00023163"/>
    </source>
</evidence>
<dbReference type="GO" id="GO:0000978">
    <property type="term" value="F:RNA polymerase II cis-regulatory region sequence-specific DNA binding"/>
    <property type="evidence" value="ECO:0007669"/>
    <property type="project" value="TreeGrafter"/>
</dbReference>
<keyword evidence="2" id="KW-0805">Transcription regulation</keyword>
<dbReference type="Gene3D" id="4.10.280.10">
    <property type="entry name" value="Helix-loop-helix DNA-binding domain"/>
    <property type="match status" value="1"/>
</dbReference>
<dbReference type="GO" id="GO:0005634">
    <property type="term" value="C:nucleus"/>
    <property type="evidence" value="ECO:0007669"/>
    <property type="project" value="UniProtKB-SubCell"/>
</dbReference>